<dbReference type="GeneID" id="112127472"/>
<name>A0A8I6SM78_CIMLE</name>
<feature type="region of interest" description="Disordered" evidence="1">
    <location>
        <begin position="1"/>
        <end position="164"/>
    </location>
</feature>
<feature type="compositionally biased region" description="Low complexity" evidence="1">
    <location>
        <begin position="126"/>
        <end position="140"/>
    </location>
</feature>
<feature type="domain" description="DUF4780" evidence="2">
    <location>
        <begin position="174"/>
        <end position="270"/>
    </location>
</feature>
<evidence type="ECO:0000313" key="3">
    <source>
        <dbReference type="EnsemblMetazoa" id="XP_024084296.1"/>
    </source>
</evidence>
<dbReference type="Pfam" id="PF16012">
    <property type="entry name" value="DUF4780"/>
    <property type="match status" value="1"/>
</dbReference>
<proteinExistence type="predicted"/>
<dbReference type="EnsemblMetazoa" id="XM_024228528.1">
    <property type="protein sequence ID" value="XP_024084296.1"/>
    <property type="gene ID" value="LOC112127472"/>
</dbReference>
<evidence type="ECO:0000256" key="1">
    <source>
        <dbReference type="SAM" id="MobiDB-lite"/>
    </source>
</evidence>
<dbReference type="AlphaFoldDB" id="A0A8I6SM78"/>
<dbReference type="RefSeq" id="XP_024084296.1">
    <property type="nucleotide sequence ID" value="XM_024228528.1"/>
</dbReference>
<keyword evidence="4" id="KW-1185">Reference proteome</keyword>
<evidence type="ECO:0000313" key="4">
    <source>
        <dbReference type="Proteomes" id="UP000494040"/>
    </source>
</evidence>
<sequence>MGIEEGSEPSPIPINEELEDNLLASPSADVGGSSGKKPEDETTPMEVTEKIEELRLQPQRISGAQRRTMAIHRAKQRGEPILKRTRKARQNPNVNLRTPAPGQTTGSVDPKKPGPTPTKSGKRGRSLGSTPSSSGSAPRTCPKKSKTGGGGVERVIHPNMVGGEDSETYQQALKALKMAVVLEEYSEKELPTDQGRTVQWAILAEVWKSKNSQGPQFRNGYVEKGAVLITCENQSAKDWLMATVPTIHPWEGANLRVGPYREIIKTTRVAM</sequence>
<protein>
    <recommendedName>
        <fullName evidence="2">DUF4780 domain-containing protein</fullName>
    </recommendedName>
</protein>
<dbReference type="OMA" id="MAIHRAK"/>
<accession>A0A8I6SM78</accession>
<feature type="compositionally biased region" description="Polar residues" evidence="1">
    <location>
        <begin position="90"/>
        <end position="107"/>
    </location>
</feature>
<reference evidence="3" key="1">
    <citation type="submission" date="2022-01" db="UniProtKB">
        <authorList>
            <consortium name="EnsemblMetazoa"/>
        </authorList>
    </citation>
    <scope>IDENTIFICATION</scope>
</reference>
<dbReference type="Proteomes" id="UP000494040">
    <property type="component" value="Unassembled WGS sequence"/>
</dbReference>
<organism evidence="3 4">
    <name type="scientific">Cimex lectularius</name>
    <name type="common">Bed bug</name>
    <name type="synonym">Acanthia lectularia</name>
    <dbReference type="NCBI Taxonomy" id="79782"/>
    <lineage>
        <taxon>Eukaryota</taxon>
        <taxon>Metazoa</taxon>
        <taxon>Ecdysozoa</taxon>
        <taxon>Arthropoda</taxon>
        <taxon>Hexapoda</taxon>
        <taxon>Insecta</taxon>
        <taxon>Pterygota</taxon>
        <taxon>Neoptera</taxon>
        <taxon>Paraneoptera</taxon>
        <taxon>Hemiptera</taxon>
        <taxon>Heteroptera</taxon>
        <taxon>Panheteroptera</taxon>
        <taxon>Cimicomorpha</taxon>
        <taxon>Cimicidae</taxon>
        <taxon>Cimex</taxon>
    </lineage>
</organism>
<evidence type="ECO:0000259" key="2">
    <source>
        <dbReference type="Pfam" id="PF16012"/>
    </source>
</evidence>
<dbReference type="OrthoDB" id="6784220at2759"/>
<dbReference type="KEGG" id="clec:112127472"/>
<dbReference type="InterPro" id="IPR031961">
    <property type="entry name" value="DUF4780"/>
</dbReference>